<comment type="similarity">
    <text evidence="2 9">Belongs to the CN hydrolase family. Apolipoprotein N-acyltransferase subfamily.</text>
</comment>
<evidence type="ECO:0000313" key="12">
    <source>
        <dbReference type="Proteomes" id="UP001349262"/>
    </source>
</evidence>
<feature type="transmembrane region" description="Helical" evidence="9">
    <location>
        <begin position="547"/>
        <end position="570"/>
    </location>
</feature>
<dbReference type="PANTHER" id="PTHR38686:SF1">
    <property type="entry name" value="APOLIPOPROTEIN N-ACYLTRANSFERASE"/>
    <property type="match status" value="1"/>
</dbReference>
<keyword evidence="6 9" id="KW-1133">Transmembrane helix</keyword>
<dbReference type="Pfam" id="PF20154">
    <property type="entry name" value="LNT_N"/>
    <property type="match status" value="1"/>
</dbReference>
<evidence type="ECO:0000259" key="10">
    <source>
        <dbReference type="PROSITE" id="PS50263"/>
    </source>
</evidence>
<feature type="domain" description="CN hydrolase" evidence="10">
    <location>
        <begin position="264"/>
        <end position="540"/>
    </location>
</feature>
<comment type="catalytic activity">
    <reaction evidence="9">
        <text>N-terminal S-1,2-diacyl-sn-glyceryl-L-cysteinyl-[lipoprotein] + a glycerophospholipid = N-acyl-S-1,2-diacyl-sn-glyceryl-L-cysteinyl-[lipoprotein] + a 2-acyl-sn-glycero-3-phospholipid + H(+)</text>
        <dbReference type="Rhea" id="RHEA:48228"/>
        <dbReference type="Rhea" id="RHEA-COMP:14681"/>
        <dbReference type="Rhea" id="RHEA-COMP:14684"/>
        <dbReference type="ChEBI" id="CHEBI:15378"/>
        <dbReference type="ChEBI" id="CHEBI:136912"/>
        <dbReference type="ChEBI" id="CHEBI:140656"/>
        <dbReference type="ChEBI" id="CHEBI:140657"/>
        <dbReference type="ChEBI" id="CHEBI:140660"/>
        <dbReference type="EC" id="2.3.1.269"/>
    </reaction>
</comment>
<keyword evidence="12" id="KW-1185">Reference proteome</keyword>
<comment type="subcellular location">
    <subcellularLocation>
        <location evidence="1 9">Cell membrane</location>
        <topology evidence="1 9">Multi-pass membrane protein</topology>
    </subcellularLocation>
</comment>
<dbReference type="Gene3D" id="3.60.110.10">
    <property type="entry name" value="Carbon-nitrogen hydrolase"/>
    <property type="match status" value="1"/>
</dbReference>
<keyword evidence="3 9" id="KW-1003">Cell membrane</keyword>
<sequence>MNAPSRAAGAGTRPAAARIGFLEALAHRIILSQGWVRFAIAVAAGAVGALAMPPYGLFPALIVSLAVAVWLIDGAAIGGSGRRTVLVCAGIGWAWGFGYFTAGLWWLGAAFLVEADQFAWAMPLGVVGLPAVLALFFAAGFAAARLVWSRGASRIAALAFGLAAAEWLRGHLFTGFPWNTLGMALGNNLWTMQGASLVGLYGLTLLAVLIAAAPATLATGATPRGRFGPILAALATLAGLAAFGAWRVPAAPDPTVAGVRLRLIQPNIPQDERFGAGRREQIVGKYLELSDRALSPQRTGIADITHLIWPESAFPFLIQRDPEALGRIGAALPEGKQLITGAARARTLPEGERLTRENAVFYNSILTIGGGGRPGDTYDKVHLVPFGEYLPGPLDALLRAVGLRQFVSVPGGFTAGDRAGQRILNVPGLPPVAATICYEAIFPSAILPGAILPGDPPEGAPAETDRIPGLILNLTNDAWFGDTPGPRQHFAQARLRAVEEGLPLVRDANSGISAVVDAHGRIVASLPLGVEGVLDADLPVRLPGRTLYAAFGDASFGLWLIACLLVALAARRHRS</sequence>
<dbReference type="CDD" id="cd07571">
    <property type="entry name" value="ALP_N-acyl_transferase"/>
    <property type="match status" value="1"/>
</dbReference>
<keyword evidence="7 9" id="KW-0472">Membrane</keyword>
<protein>
    <recommendedName>
        <fullName evidence="9">Apolipoprotein N-acyltransferase</fullName>
        <shortName evidence="9">ALP N-acyltransferase</shortName>
        <ecNumber evidence="9">2.3.1.269</ecNumber>
    </recommendedName>
</protein>
<dbReference type="InterPro" id="IPR003010">
    <property type="entry name" value="C-N_Hydrolase"/>
</dbReference>
<keyword evidence="4 9" id="KW-0808">Transferase</keyword>
<organism evidence="11 12">
    <name type="scientific">Methylobacterium radiotolerans</name>
    <dbReference type="NCBI Taxonomy" id="31998"/>
    <lineage>
        <taxon>Bacteria</taxon>
        <taxon>Pseudomonadati</taxon>
        <taxon>Pseudomonadota</taxon>
        <taxon>Alphaproteobacteria</taxon>
        <taxon>Hyphomicrobiales</taxon>
        <taxon>Methylobacteriaceae</taxon>
        <taxon>Methylobacterium</taxon>
    </lineage>
</organism>
<keyword evidence="5 9" id="KW-0812">Transmembrane</keyword>
<dbReference type="PANTHER" id="PTHR38686">
    <property type="entry name" value="APOLIPOPROTEIN N-ACYLTRANSFERASE"/>
    <property type="match status" value="1"/>
</dbReference>
<evidence type="ECO:0000256" key="6">
    <source>
        <dbReference type="ARBA" id="ARBA00022989"/>
    </source>
</evidence>
<reference evidence="11 12" key="1">
    <citation type="journal article" date="2012" name="Genet. Mol. Biol.">
        <title>Analysis of 16S rRNA and mxaF genes revealing insights into Methylobacterium niche-specific plant association.</title>
        <authorList>
            <person name="Dourado M.N."/>
            <person name="Andreote F.D."/>
            <person name="Dini-Andreote F."/>
            <person name="Conti R."/>
            <person name="Araujo J.M."/>
            <person name="Araujo W.L."/>
        </authorList>
    </citation>
    <scope>NUCLEOTIDE SEQUENCE [LARGE SCALE GENOMIC DNA]</scope>
    <source>
        <strain evidence="11 12">SR1.6/4</strain>
    </source>
</reference>
<dbReference type="SUPFAM" id="SSF56317">
    <property type="entry name" value="Carbon-nitrogen hydrolase"/>
    <property type="match status" value="1"/>
</dbReference>
<dbReference type="InterPro" id="IPR045378">
    <property type="entry name" value="LNT_N"/>
</dbReference>
<dbReference type="HAMAP" id="MF_01148">
    <property type="entry name" value="Lnt"/>
    <property type="match status" value="1"/>
</dbReference>
<dbReference type="NCBIfam" id="TIGR00546">
    <property type="entry name" value="lnt"/>
    <property type="match status" value="1"/>
</dbReference>
<accession>A0ABU7TF30</accession>
<comment type="pathway">
    <text evidence="9">Protein modification; lipoprotein biosynthesis (N-acyl transfer).</text>
</comment>
<proteinExistence type="inferred from homology"/>
<keyword evidence="8 9" id="KW-0012">Acyltransferase</keyword>
<name>A0ABU7TF30_9HYPH</name>
<feature type="transmembrane region" description="Helical" evidence="9">
    <location>
        <begin position="35"/>
        <end position="52"/>
    </location>
</feature>
<feature type="transmembrane region" description="Helical" evidence="9">
    <location>
        <begin position="198"/>
        <end position="220"/>
    </location>
</feature>
<evidence type="ECO:0000256" key="1">
    <source>
        <dbReference type="ARBA" id="ARBA00004651"/>
    </source>
</evidence>
<dbReference type="Proteomes" id="UP001349262">
    <property type="component" value="Unassembled WGS sequence"/>
</dbReference>
<evidence type="ECO:0000313" key="11">
    <source>
        <dbReference type="EMBL" id="MEE7459231.1"/>
    </source>
</evidence>
<feature type="transmembrane region" description="Helical" evidence="9">
    <location>
        <begin position="155"/>
        <end position="178"/>
    </location>
</feature>
<feature type="transmembrane region" description="Helical" evidence="9">
    <location>
        <begin position="227"/>
        <end position="246"/>
    </location>
</feature>
<feature type="transmembrane region" description="Helical" evidence="9">
    <location>
        <begin position="85"/>
        <end position="108"/>
    </location>
</feature>
<feature type="transmembrane region" description="Helical" evidence="9">
    <location>
        <begin position="120"/>
        <end position="143"/>
    </location>
</feature>
<comment type="caution">
    <text evidence="11">The sequence shown here is derived from an EMBL/GenBank/DDBJ whole genome shotgun (WGS) entry which is preliminary data.</text>
</comment>
<dbReference type="EMBL" id="MLBY01000005">
    <property type="protein sequence ID" value="MEE7459231.1"/>
    <property type="molecule type" value="Genomic_DNA"/>
</dbReference>
<evidence type="ECO:0000256" key="2">
    <source>
        <dbReference type="ARBA" id="ARBA00010065"/>
    </source>
</evidence>
<evidence type="ECO:0000256" key="9">
    <source>
        <dbReference type="HAMAP-Rule" id="MF_01148"/>
    </source>
</evidence>
<feature type="transmembrane region" description="Helical" evidence="9">
    <location>
        <begin position="58"/>
        <end position="78"/>
    </location>
</feature>
<gene>
    <name evidence="9" type="primary">lnt</name>
    <name evidence="11" type="ORF">MRSR164_21305</name>
</gene>
<dbReference type="Pfam" id="PF00795">
    <property type="entry name" value="CN_hydrolase"/>
    <property type="match status" value="1"/>
</dbReference>
<dbReference type="InterPro" id="IPR036526">
    <property type="entry name" value="C-N_Hydrolase_sf"/>
</dbReference>
<evidence type="ECO:0000256" key="8">
    <source>
        <dbReference type="ARBA" id="ARBA00023315"/>
    </source>
</evidence>
<evidence type="ECO:0000256" key="7">
    <source>
        <dbReference type="ARBA" id="ARBA00023136"/>
    </source>
</evidence>
<comment type="function">
    <text evidence="9">Catalyzes the phospholipid dependent N-acylation of the N-terminal cysteine of apolipoprotein, the last step in lipoprotein maturation.</text>
</comment>
<dbReference type="InterPro" id="IPR004563">
    <property type="entry name" value="Apolipo_AcylTrfase"/>
</dbReference>
<dbReference type="PROSITE" id="PS50263">
    <property type="entry name" value="CN_HYDROLASE"/>
    <property type="match status" value="1"/>
</dbReference>
<evidence type="ECO:0000256" key="4">
    <source>
        <dbReference type="ARBA" id="ARBA00022679"/>
    </source>
</evidence>
<dbReference type="EC" id="2.3.1.269" evidence="9"/>
<evidence type="ECO:0000256" key="3">
    <source>
        <dbReference type="ARBA" id="ARBA00022475"/>
    </source>
</evidence>
<evidence type="ECO:0000256" key="5">
    <source>
        <dbReference type="ARBA" id="ARBA00022692"/>
    </source>
</evidence>